<evidence type="ECO:0000256" key="1">
    <source>
        <dbReference type="SAM" id="MobiDB-lite"/>
    </source>
</evidence>
<dbReference type="OrthoDB" id="425681at2759"/>
<dbReference type="EMBL" id="BGZK01000027">
    <property type="protein sequence ID" value="GBP07696.1"/>
    <property type="molecule type" value="Genomic_DNA"/>
</dbReference>
<protein>
    <submittedName>
        <fullName evidence="2">Uncharacterized protein</fullName>
    </submittedName>
</protein>
<evidence type="ECO:0000313" key="2">
    <source>
        <dbReference type="EMBL" id="GBP07696.1"/>
    </source>
</evidence>
<organism evidence="2 3">
    <name type="scientific">Eumeta variegata</name>
    <name type="common">Bagworm moth</name>
    <name type="synonym">Eumeta japonica</name>
    <dbReference type="NCBI Taxonomy" id="151549"/>
    <lineage>
        <taxon>Eukaryota</taxon>
        <taxon>Metazoa</taxon>
        <taxon>Ecdysozoa</taxon>
        <taxon>Arthropoda</taxon>
        <taxon>Hexapoda</taxon>
        <taxon>Insecta</taxon>
        <taxon>Pterygota</taxon>
        <taxon>Neoptera</taxon>
        <taxon>Endopterygota</taxon>
        <taxon>Lepidoptera</taxon>
        <taxon>Glossata</taxon>
        <taxon>Ditrysia</taxon>
        <taxon>Tineoidea</taxon>
        <taxon>Psychidae</taxon>
        <taxon>Oiketicinae</taxon>
        <taxon>Eumeta</taxon>
    </lineage>
</organism>
<dbReference type="AlphaFoldDB" id="A0A4C1T0I0"/>
<feature type="region of interest" description="Disordered" evidence="1">
    <location>
        <begin position="166"/>
        <end position="192"/>
    </location>
</feature>
<gene>
    <name evidence="2" type="ORF">EVAR_2805_1</name>
</gene>
<accession>A0A4C1T0I0</accession>
<evidence type="ECO:0000313" key="3">
    <source>
        <dbReference type="Proteomes" id="UP000299102"/>
    </source>
</evidence>
<reference evidence="2 3" key="1">
    <citation type="journal article" date="2019" name="Commun. Biol.">
        <title>The bagworm genome reveals a unique fibroin gene that provides high tensile strength.</title>
        <authorList>
            <person name="Kono N."/>
            <person name="Nakamura H."/>
            <person name="Ohtoshi R."/>
            <person name="Tomita M."/>
            <person name="Numata K."/>
            <person name="Arakawa K."/>
        </authorList>
    </citation>
    <scope>NUCLEOTIDE SEQUENCE [LARGE SCALE GENOMIC DNA]</scope>
</reference>
<proteinExistence type="predicted"/>
<dbReference type="Proteomes" id="UP000299102">
    <property type="component" value="Unassembled WGS sequence"/>
</dbReference>
<keyword evidence="3" id="KW-1185">Reference proteome</keyword>
<sequence length="228" mass="26167">MENWRTPRNRRKVGQEDCLLLFFLLKNPAAVPQHVINIGSLSTRLSTGSRTTTGHYNDNTRTPLAHCRLHRRIVGPEQRGGPHCSCTGCQKRNQSRINAVEMRPLCDMCGVSLKGRRRNERCQRTAWLERRCSDSRVEKGMLRRFGHLERMRFQHIRNGRRARAEVTSLPGPAPAAPPSDINHRAAAHGSSLHVPRRRFRPLIDDCESSTRQNIRPAMRTYNTEATYK</sequence>
<comment type="caution">
    <text evidence="2">The sequence shown here is derived from an EMBL/GenBank/DDBJ whole genome shotgun (WGS) entry which is preliminary data.</text>
</comment>
<name>A0A4C1T0I0_EUMVA</name>